<evidence type="ECO:0000256" key="1">
    <source>
        <dbReference type="SAM" id="MobiDB-lite"/>
    </source>
</evidence>
<dbReference type="AlphaFoldDB" id="A0A448XMN4"/>
<organism evidence="2 3">
    <name type="scientific">Protopolystoma xenopodis</name>
    <dbReference type="NCBI Taxonomy" id="117903"/>
    <lineage>
        <taxon>Eukaryota</taxon>
        <taxon>Metazoa</taxon>
        <taxon>Spiralia</taxon>
        <taxon>Lophotrochozoa</taxon>
        <taxon>Platyhelminthes</taxon>
        <taxon>Monogenea</taxon>
        <taxon>Polyopisthocotylea</taxon>
        <taxon>Polystomatidea</taxon>
        <taxon>Polystomatidae</taxon>
        <taxon>Protopolystoma</taxon>
    </lineage>
</organism>
<sequence>MGGQDVVCRRSNGQTHDCCGSTRKSITPPCTSDCEQTVTSRSGGYEGHFWLLTCVNEESRKKSWYCIASCNRLVSAVMQHSAVGIYGGGIVKSSEIRSVEQSKQTQPGRQIMPDPSSGGF</sequence>
<dbReference type="Proteomes" id="UP000784294">
    <property type="component" value="Unassembled WGS sequence"/>
</dbReference>
<feature type="region of interest" description="Disordered" evidence="1">
    <location>
        <begin position="97"/>
        <end position="120"/>
    </location>
</feature>
<evidence type="ECO:0000313" key="3">
    <source>
        <dbReference type="Proteomes" id="UP000784294"/>
    </source>
</evidence>
<accession>A0A448XMN4</accession>
<evidence type="ECO:0000313" key="2">
    <source>
        <dbReference type="EMBL" id="VEL40380.1"/>
    </source>
</evidence>
<comment type="caution">
    <text evidence="2">The sequence shown here is derived from an EMBL/GenBank/DDBJ whole genome shotgun (WGS) entry which is preliminary data.</text>
</comment>
<name>A0A448XMN4_9PLAT</name>
<proteinExistence type="predicted"/>
<gene>
    <name evidence="2" type="ORF">PXEA_LOCUS33820</name>
</gene>
<keyword evidence="3" id="KW-1185">Reference proteome</keyword>
<dbReference type="EMBL" id="CAAALY010264675">
    <property type="protein sequence ID" value="VEL40380.1"/>
    <property type="molecule type" value="Genomic_DNA"/>
</dbReference>
<protein>
    <submittedName>
        <fullName evidence="2">Uncharacterized protein</fullName>
    </submittedName>
</protein>
<reference evidence="2" key="1">
    <citation type="submission" date="2018-11" db="EMBL/GenBank/DDBJ databases">
        <authorList>
            <consortium name="Pathogen Informatics"/>
        </authorList>
    </citation>
    <scope>NUCLEOTIDE SEQUENCE</scope>
</reference>